<dbReference type="eggNOG" id="COG0795">
    <property type="taxonomic scope" value="Bacteria"/>
</dbReference>
<dbReference type="PANTHER" id="PTHR33529:SF2">
    <property type="entry name" value="LIPOPOLYSACCHARIDE EXPORT SYSTEM PERMEASE PROTEIN LPTG"/>
    <property type="match status" value="1"/>
</dbReference>
<dbReference type="InterPro" id="IPR005495">
    <property type="entry name" value="LptG/LptF_permease"/>
</dbReference>
<dbReference type="AlphaFoldDB" id="A0A090CY65"/>
<dbReference type="GO" id="GO:0043190">
    <property type="term" value="C:ATP-binding cassette (ABC) transporter complex"/>
    <property type="evidence" value="ECO:0007669"/>
    <property type="project" value="TreeGrafter"/>
</dbReference>
<evidence type="ECO:0000256" key="4">
    <source>
        <dbReference type="ARBA" id="ARBA00022989"/>
    </source>
</evidence>
<dbReference type="RefSeq" id="WP_041016841.1">
    <property type="nucleotide sequence ID" value="NZ_CCEJ010000003.1"/>
</dbReference>
<feature type="transmembrane region" description="Helical" evidence="6">
    <location>
        <begin position="99"/>
        <end position="118"/>
    </location>
</feature>
<reference evidence="7" key="1">
    <citation type="submission" date="2013-12" db="EMBL/GenBank/DDBJ databases">
        <authorList>
            <person name="Linke B."/>
        </authorList>
    </citation>
    <scope>NUCLEOTIDE SEQUENCE [LARGE SCALE GENOMIC DNA]</scope>
    <source>
        <strain evidence="7">CRIB-18</strain>
    </source>
</reference>
<evidence type="ECO:0000313" key="7">
    <source>
        <dbReference type="EMBL" id="CDR33332.1"/>
    </source>
</evidence>
<feature type="transmembrane region" description="Helical" evidence="6">
    <location>
        <begin position="293"/>
        <end position="314"/>
    </location>
</feature>
<dbReference type="Proteomes" id="UP000031552">
    <property type="component" value="Unassembled WGS sequence"/>
</dbReference>
<reference evidence="7" key="2">
    <citation type="submission" date="2014-09" db="EMBL/GenBank/DDBJ databases">
        <title>Criblamydia sequanensis harbors a mega-plasmid encoding arsenite resistance.</title>
        <authorList>
            <person name="Bertelli C."/>
            <person name="Goesmann A."/>
            <person name="Greub G."/>
        </authorList>
    </citation>
    <scope>NUCLEOTIDE SEQUENCE [LARGE SCALE GENOMIC DNA]</scope>
    <source>
        <strain evidence="7">CRIB-18</strain>
    </source>
</reference>
<name>A0A090CY65_9BACT</name>
<comment type="caution">
    <text evidence="7">The sequence shown here is derived from an EMBL/GenBank/DDBJ whole genome shotgun (WGS) entry which is preliminary data.</text>
</comment>
<dbReference type="STRING" id="1437425.CSEC_0497"/>
<dbReference type="PANTHER" id="PTHR33529">
    <property type="entry name" value="SLR0882 PROTEIN-RELATED"/>
    <property type="match status" value="1"/>
</dbReference>
<feature type="transmembrane region" description="Helical" evidence="6">
    <location>
        <begin position="12"/>
        <end position="33"/>
    </location>
</feature>
<keyword evidence="2" id="KW-1003">Cell membrane</keyword>
<feature type="transmembrane region" description="Helical" evidence="6">
    <location>
        <begin position="351"/>
        <end position="369"/>
    </location>
</feature>
<evidence type="ECO:0000256" key="5">
    <source>
        <dbReference type="ARBA" id="ARBA00023136"/>
    </source>
</evidence>
<feature type="transmembrane region" description="Helical" evidence="6">
    <location>
        <begin position="53"/>
        <end position="78"/>
    </location>
</feature>
<evidence type="ECO:0000256" key="3">
    <source>
        <dbReference type="ARBA" id="ARBA00022692"/>
    </source>
</evidence>
<protein>
    <submittedName>
        <fullName evidence="7">Permease, YjgP/YjgQ family</fullName>
    </submittedName>
</protein>
<organism evidence="7 8">
    <name type="scientific">Candidatus Criblamydia sequanensis CRIB-18</name>
    <dbReference type="NCBI Taxonomy" id="1437425"/>
    <lineage>
        <taxon>Bacteria</taxon>
        <taxon>Pseudomonadati</taxon>
        <taxon>Chlamydiota</taxon>
        <taxon>Chlamydiia</taxon>
        <taxon>Parachlamydiales</taxon>
        <taxon>Candidatus Criblamydiaceae</taxon>
        <taxon>Candidatus Criblamydia</taxon>
    </lineage>
</organism>
<proteinExistence type="predicted"/>
<dbReference type="GO" id="GO:0015920">
    <property type="term" value="P:lipopolysaccharide transport"/>
    <property type="evidence" value="ECO:0007669"/>
    <property type="project" value="TreeGrafter"/>
</dbReference>
<evidence type="ECO:0000313" key="8">
    <source>
        <dbReference type="Proteomes" id="UP000031552"/>
    </source>
</evidence>
<dbReference type="OrthoDB" id="20368at2"/>
<sequence length="376" mass="41722">MFPIIWRSLIGQYLKVLFLSLGIFVALLLTLRLNEIAHFAAMGPNSFIILKFIALQIPYMLPIAVAVGSLIASASLLFKLSEAHEITALRSSGFSLSRILFPILLTAGFISIGNFWIVSEFATKSHHSAAKIKNEIRTVNPLLLLNHKHLADLKGFYFETFGTAKMGEAAEKALIAHNDKRSGRMALFFAESLKIKENSLTGNAVSFLLPLKDKGKNEASFILENADHYMVPKDAFSAILGRDLAITGNDHLKLPLLLSKLLIEKRKISQNLPESKELKKAENKCKSEIARRISVGLSPFALTLLGATFGISVGRVRSYKSFFLMIFLTALFLVGYFVAKGLDHNFNLSLILYFVPETLMILASLLMIFKLERGVS</sequence>
<accession>A0A090CY65</accession>
<keyword evidence="3 6" id="KW-0812">Transmembrane</keyword>
<dbReference type="Pfam" id="PF03739">
    <property type="entry name" value="LptF_LptG"/>
    <property type="match status" value="1"/>
</dbReference>
<evidence type="ECO:0000256" key="6">
    <source>
        <dbReference type="SAM" id="Phobius"/>
    </source>
</evidence>
<dbReference type="EMBL" id="CCEJ010000003">
    <property type="protein sequence ID" value="CDR33332.1"/>
    <property type="molecule type" value="Genomic_DNA"/>
</dbReference>
<keyword evidence="8" id="KW-1185">Reference proteome</keyword>
<evidence type="ECO:0000256" key="1">
    <source>
        <dbReference type="ARBA" id="ARBA00004651"/>
    </source>
</evidence>
<evidence type="ECO:0000256" key="2">
    <source>
        <dbReference type="ARBA" id="ARBA00022475"/>
    </source>
</evidence>
<gene>
    <name evidence="7" type="ORF">CSEC_0497</name>
</gene>
<feature type="transmembrane region" description="Helical" evidence="6">
    <location>
        <begin position="321"/>
        <end position="339"/>
    </location>
</feature>
<comment type="subcellular location">
    <subcellularLocation>
        <location evidence="1">Cell membrane</location>
        <topology evidence="1">Multi-pass membrane protein</topology>
    </subcellularLocation>
</comment>
<keyword evidence="5 6" id="KW-0472">Membrane</keyword>
<keyword evidence="4 6" id="KW-1133">Transmembrane helix</keyword>